<keyword evidence="1" id="KW-0812">Transmembrane</keyword>
<comment type="caution">
    <text evidence="2">The sequence shown here is derived from an EMBL/GenBank/DDBJ whole genome shotgun (WGS) entry which is preliminary data.</text>
</comment>
<protein>
    <recommendedName>
        <fullName evidence="4">Transposase</fullName>
    </recommendedName>
</protein>
<organism evidence="2 3">
    <name type="scientific">Streptococcus sciuri</name>
    <dbReference type="NCBI Taxonomy" id="2973939"/>
    <lineage>
        <taxon>Bacteria</taxon>
        <taxon>Bacillati</taxon>
        <taxon>Bacillota</taxon>
        <taxon>Bacilli</taxon>
        <taxon>Lactobacillales</taxon>
        <taxon>Streptococcaceae</taxon>
        <taxon>Streptococcus</taxon>
    </lineage>
</organism>
<keyword evidence="1" id="KW-1133">Transmembrane helix</keyword>
<dbReference type="EMBL" id="JANUXX010000005">
    <property type="protein sequence ID" value="MCS4488385.1"/>
    <property type="molecule type" value="Genomic_DNA"/>
</dbReference>
<dbReference type="Proteomes" id="UP001206548">
    <property type="component" value="Unassembled WGS sequence"/>
</dbReference>
<evidence type="ECO:0000313" key="3">
    <source>
        <dbReference type="Proteomes" id="UP001206548"/>
    </source>
</evidence>
<name>A0ABT2F991_9STRE</name>
<keyword evidence="1" id="KW-0472">Membrane</keyword>
<reference evidence="2 3" key="1">
    <citation type="journal article" date="2023" name="Int. J. Syst. Evol. Microbiol.">
        <title>Streptococcus sciuri sp. nov., Staphylococcus marylandisciuri sp. nov. and Staphylococcus americanisciuri sp. nov., isolated from faeces of eastern grey squirrel (Sciurus carolinensis).</title>
        <authorList>
            <person name="Volokhov D.V."/>
            <person name="Zagorodnyaya T.A."/>
            <person name="Furtak V.A."/>
            <person name="Nattanmai G."/>
            <person name="Randall L."/>
            <person name="Jose S."/>
            <person name="Gao Y."/>
            <person name="Eisenberg T."/>
            <person name="Delmonte P."/>
            <person name="Blom J."/>
            <person name="Mitchell K.K."/>
        </authorList>
    </citation>
    <scope>NUCLEOTIDE SEQUENCE [LARGE SCALE GENOMIC DNA]</scope>
    <source>
        <strain evidence="2 3">SQ9-PEA</strain>
    </source>
</reference>
<keyword evidence="3" id="KW-1185">Reference proteome</keyword>
<gene>
    <name evidence="2" type="ORF">NXS10_05365</name>
</gene>
<evidence type="ECO:0000256" key="1">
    <source>
        <dbReference type="SAM" id="Phobius"/>
    </source>
</evidence>
<proteinExistence type="predicted"/>
<accession>A0ABT2F991</accession>
<evidence type="ECO:0008006" key="4">
    <source>
        <dbReference type="Google" id="ProtNLM"/>
    </source>
</evidence>
<dbReference type="RefSeq" id="WP_259138502.1">
    <property type="nucleotide sequence ID" value="NZ_JANUXX010000005.1"/>
</dbReference>
<sequence>MLSRRYKRCKGKKKEPLSVELKVQIILAVIGYILQLLEWFSKN</sequence>
<feature type="transmembrane region" description="Helical" evidence="1">
    <location>
        <begin position="21"/>
        <end position="40"/>
    </location>
</feature>
<evidence type="ECO:0000313" key="2">
    <source>
        <dbReference type="EMBL" id="MCS4488385.1"/>
    </source>
</evidence>